<proteinExistence type="inferred from homology"/>
<dbReference type="EMBL" id="JAGSHT010000004">
    <property type="protein sequence ID" value="MBZ2195442.1"/>
    <property type="molecule type" value="Genomic_DNA"/>
</dbReference>
<gene>
    <name evidence="3" type="ORF">KCQ71_04715</name>
</gene>
<evidence type="ECO:0000256" key="1">
    <source>
        <dbReference type="ARBA" id="ARBA00005254"/>
    </source>
</evidence>
<dbReference type="InterPro" id="IPR029069">
    <property type="entry name" value="HotDog_dom_sf"/>
</dbReference>
<dbReference type="Gene3D" id="3.10.129.10">
    <property type="entry name" value="Hotdog Thioesterase"/>
    <property type="match status" value="1"/>
</dbReference>
<feature type="domain" description="MaoC-like" evidence="2">
    <location>
        <begin position="30"/>
        <end position="136"/>
    </location>
</feature>
<protein>
    <submittedName>
        <fullName evidence="3">MaoC family dehydratase N-terminal domain-containing protein</fullName>
    </submittedName>
</protein>
<dbReference type="InterPro" id="IPR002539">
    <property type="entry name" value="MaoC-like_dom"/>
</dbReference>
<comment type="similarity">
    <text evidence="1">Belongs to the enoyl-CoA hydratase/isomerase family.</text>
</comment>
<sequence length="177" mass="19325">MNQVAAGARDLGTAGEKGPPDHYWDALEVGDRLRTTGITVTESHLVAWAGITGDVVQFHLDAEHAASTQFGQRIAHGPFTLSVALGLLTQTGYFGNVAAWLGLDEVRARRPVLIGDTISARAVVRTSRPSRKGHQGIWTIDYIVLNQRDEEVMTFTSSFLVQRRPTENLEPTASEES</sequence>
<organism evidence="3 4">
    <name type="scientific">Occultella gossypii</name>
    <dbReference type="NCBI Taxonomy" id="2800820"/>
    <lineage>
        <taxon>Bacteria</taxon>
        <taxon>Bacillati</taxon>
        <taxon>Actinomycetota</taxon>
        <taxon>Actinomycetes</taxon>
        <taxon>Micrococcales</taxon>
        <taxon>Ruaniaceae</taxon>
        <taxon>Occultella</taxon>
    </lineage>
</organism>
<dbReference type="InterPro" id="IPR052342">
    <property type="entry name" value="MCH/BMMD"/>
</dbReference>
<evidence type="ECO:0000313" key="4">
    <source>
        <dbReference type="Proteomes" id="UP000826651"/>
    </source>
</evidence>
<dbReference type="SUPFAM" id="SSF54637">
    <property type="entry name" value="Thioesterase/thiol ester dehydrase-isomerase"/>
    <property type="match status" value="1"/>
</dbReference>
<accession>A0ABS7S581</accession>
<evidence type="ECO:0000259" key="2">
    <source>
        <dbReference type="Pfam" id="PF01575"/>
    </source>
</evidence>
<keyword evidence="4" id="KW-1185">Reference proteome</keyword>
<name>A0ABS7S581_9MICO</name>
<dbReference type="Pfam" id="PF01575">
    <property type="entry name" value="MaoC_dehydratas"/>
    <property type="match status" value="1"/>
</dbReference>
<dbReference type="PANTHER" id="PTHR43664">
    <property type="entry name" value="MONOAMINE OXIDASE-RELATED"/>
    <property type="match status" value="1"/>
</dbReference>
<dbReference type="PANTHER" id="PTHR43664:SF1">
    <property type="entry name" value="BETA-METHYLMALYL-COA DEHYDRATASE"/>
    <property type="match status" value="1"/>
</dbReference>
<dbReference type="Proteomes" id="UP000826651">
    <property type="component" value="Unassembled WGS sequence"/>
</dbReference>
<reference evidence="3 4" key="1">
    <citation type="submission" date="2021-04" db="EMBL/GenBank/DDBJ databases">
        <title>Ruania sp. nov., isolated from sandy soil of mangrove forest.</title>
        <authorList>
            <person name="Ge X."/>
            <person name="Huang R."/>
            <person name="Liu W."/>
        </authorList>
    </citation>
    <scope>NUCLEOTIDE SEQUENCE [LARGE SCALE GENOMIC DNA]</scope>
    <source>
        <strain evidence="3 4">N2-46</strain>
    </source>
</reference>
<comment type="caution">
    <text evidence="3">The sequence shown here is derived from an EMBL/GenBank/DDBJ whole genome shotgun (WGS) entry which is preliminary data.</text>
</comment>
<evidence type="ECO:0000313" key="3">
    <source>
        <dbReference type="EMBL" id="MBZ2195442.1"/>
    </source>
</evidence>
<dbReference type="RefSeq" id="WP_223403390.1">
    <property type="nucleotide sequence ID" value="NZ_JAGSHT010000004.1"/>
</dbReference>